<gene>
    <name evidence="2" type="ORF">K9S39_11680</name>
</gene>
<dbReference type="EMBL" id="CP086322">
    <property type="protein sequence ID" value="UQA97699.1"/>
    <property type="molecule type" value="Genomic_DNA"/>
</dbReference>
<proteinExistence type="predicted"/>
<accession>A0ABY4MIS1</accession>
<feature type="compositionally biased region" description="Polar residues" evidence="1">
    <location>
        <begin position="1"/>
        <end position="12"/>
    </location>
</feature>
<dbReference type="Proteomes" id="UP000830115">
    <property type="component" value="Chromosome"/>
</dbReference>
<dbReference type="Gene3D" id="1.25.40.10">
    <property type="entry name" value="Tetratricopeptide repeat domain"/>
    <property type="match status" value="1"/>
</dbReference>
<evidence type="ECO:0000313" key="2">
    <source>
        <dbReference type="EMBL" id="UQA97699.1"/>
    </source>
</evidence>
<evidence type="ECO:0008006" key="4">
    <source>
        <dbReference type="Google" id="ProtNLM"/>
    </source>
</evidence>
<evidence type="ECO:0000313" key="3">
    <source>
        <dbReference type="Proteomes" id="UP000830115"/>
    </source>
</evidence>
<keyword evidence="3" id="KW-1185">Reference proteome</keyword>
<evidence type="ECO:0000256" key="1">
    <source>
        <dbReference type="SAM" id="MobiDB-lite"/>
    </source>
</evidence>
<feature type="compositionally biased region" description="Low complexity" evidence="1">
    <location>
        <begin position="18"/>
        <end position="49"/>
    </location>
</feature>
<feature type="region of interest" description="Disordered" evidence="1">
    <location>
        <begin position="1"/>
        <end position="67"/>
    </location>
</feature>
<protein>
    <recommendedName>
        <fullName evidence="4">Tetratricopeptide repeat protein</fullName>
    </recommendedName>
</protein>
<reference evidence="2" key="1">
    <citation type="submission" date="2021-10" db="EMBL/GenBank/DDBJ databases">
        <title>Streptomyces nigrumlapis sp.nov.,an antimicrobial producing actinobacterium isolated from Black Gobi rocks.</title>
        <authorList>
            <person name="Wen Y."/>
            <person name="Zhang W."/>
            <person name="Liu X.G."/>
        </authorList>
    </citation>
    <scope>NUCLEOTIDE SEQUENCE</scope>
    <source>
        <strain evidence="2">ST13-2-2</strain>
    </source>
</reference>
<name>A0ABY4MIS1_9ACTN</name>
<feature type="compositionally biased region" description="Pro residues" evidence="1">
    <location>
        <begin position="50"/>
        <end position="60"/>
    </location>
</feature>
<sequence length="312" mass="32123">MADTAMSGSADSADSIRSAESGSEPGSTSGSDSGSQPGSTSGPASVAVPGPAPAPAPAPVVPASRAVEGDNPLDRAVWRLRSRGCWADAAALLEPHSAHHAPSALRRAALLVERCMFTATGWAEAEDALRSAEALAGDDDERGGAACERGHLAYAATVLGVRDRADEARSALGRAAALLAPASPGRPLLDFRRGLMAEHIADSPDAARAAYRRAHAGATVQGDTLLLSFTWRHLAGLALREGELAEARHGFAESLRIREELGFLVGTAPALAALADAAPDGEAERLRTEAARLLRLMGGVPTWLAEHLPPAP</sequence>
<dbReference type="InterPro" id="IPR011990">
    <property type="entry name" value="TPR-like_helical_dom_sf"/>
</dbReference>
<dbReference type="RefSeq" id="WP_248868692.1">
    <property type="nucleotide sequence ID" value="NZ_CP086322.1"/>
</dbReference>
<organism evidence="2 3">
    <name type="scientific">Streptomyces halobius</name>
    <dbReference type="NCBI Taxonomy" id="2879846"/>
    <lineage>
        <taxon>Bacteria</taxon>
        <taxon>Bacillati</taxon>
        <taxon>Actinomycetota</taxon>
        <taxon>Actinomycetes</taxon>
        <taxon>Kitasatosporales</taxon>
        <taxon>Streptomycetaceae</taxon>
        <taxon>Streptomyces</taxon>
    </lineage>
</organism>